<keyword evidence="1" id="KW-0472">Membrane</keyword>
<keyword evidence="3" id="KW-1185">Reference proteome</keyword>
<sequence length="353" mass="41583">MNELFFKSFVITFYRAFLGFFILVIVVFGVFMEMKQHLMIAERLLQNSAGFYAILLIFLGYTLAQKRFQIRLLNDKHYRIFHQLGFFTWPQLGRNFLPVWLANHALILAYSVLLTYVGIGMRSGGKLGVLWLFLIGIFLADITVLYFKLKKPFPESTRVRPAIFKKLKFEFWFLMHLRENRTLLILAVKIISIFLLNGFFYFFTSGEFDLRWLEFGILCTAYVHFPIWLEKDGFESQQLSYFRNMPLSYSRKLWQHAVPILLILSPELTLLVFKFGILENLPDLFFLLILLIAMNMGIYGLIKWRNEQEKALKLGYLVFFFLFLLVIFGIHPLIVSAVCLIPFLVSVRSRYSV</sequence>
<proteinExistence type="predicted"/>
<protein>
    <submittedName>
        <fullName evidence="2">Uncharacterized protein</fullName>
    </submittedName>
</protein>
<feature type="transmembrane region" description="Helical" evidence="1">
    <location>
        <begin position="183"/>
        <end position="204"/>
    </location>
</feature>
<name>A0A1I0ZS39_9BACT</name>
<dbReference type="Proteomes" id="UP000198790">
    <property type="component" value="Unassembled WGS sequence"/>
</dbReference>
<feature type="transmembrane region" description="Helical" evidence="1">
    <location>
        <begin position="253"/>
        <end position="278"/>
    </location>
</feature>
<evidence type="ECO:0000256" key="1">
    <source>
        <dbReference type="SAM" id="Phobius"/>
    </source>
</evidence>
<dbReference type="RefSeq" id="WP_092897048.1">
    <property type="nucleotide sequence ID" value="NZ_FOKK01000006.1"/>
</dbReference>
<feature type="transmembrane region" description="Helical" evidence="1">
    <location>
        <begin position="284"/>
        <end position="302"/>
    </location>
</feature>
<feature type="transmembrane region" description="Helical" evidence="1">
    <location>
        <begin position="129"/>
        <end position="149"/>
    </location>
</feature>
<reference evidence="2 3" key="1">
    <citation type="submission" date="2016-10" db="EMBL/GenBank/DDBJ databases">
        <authorList>
            <person name="de Groot N.N."/>
        </authorList>
    </citation>
    <scope>NUCLEOTIDE SEQUENCE [LARGE SCALE GENOMIC DNA]</scope>
    <source>
        <strain evidence="2 3">DSM 23399</strain>
    </source>
</reference>
<evidence type="ECO:0000313" key="3">
    <source>
        <dbReference type="Proteomes" id="UP000198790"/>
    </source>
</evidence>
<dbReference type="OrthoDB" id="821690at2"/>
<keyword evidence="1" id="KW-0812">Transmembrane</keyword>
<feature type="transmembrane region" description="Helical" evidence="1">
    <location>
        <begin position="210"/>
        <end position="229"/>
    </location>
</feature>
<feature type="transmembrane region" description="Helical" evidence="1">
    <location>
        <begin position="44"/>
        <end position="64"/>
    </location>
</feature>
<feature type="transmembrane region" description="Helical" evidence="1">
    <location>
        <begin position="314"/>
        <end position="345"/>
    </location>
</feature>
<accession>A0A1I0ZS39</accession>
<dbReference type="AlphaFoldDB" id="A0A1I0ZS39"/>
<evidence type="ECO:0000313" key="2">
    <source>
        <dbReference type="EMBL" id="SFB27926.1"/>
    </source>
</evidence>
<organism evidence="2 3">
    <name type="scientific">Algoriphagus aquimarinus</name>
    <dbReference type="NCBI Taxonomy" id="237018"/>
    <lineage>
        <taxon>Bacteria</taxon>
        <taxon>Pseudomonadati</taxon>
        <taxon>Bacteroidota</taxon>
        <taxon>Cytophagia</taxon>
        <taxon>Cytophagales</taxon>
        <taxon>Cyclobacteriaceae</taxon>
        <taxon>Algoriphagus</taxon>
    </lineage>
</organism>
<feature type="transmembrane region" description="Helical" evidence="1">
    <location>
        <begin position="96"/>
        <end position="117"/>
    </location>
</feature>
<dbReference type="EMBL" id="FOKK01000006">
    <property type="protein sequence ID" value="SFB27926.1"/>
    <property type="molecule type" value="Genomic_DNA"/>
</dbReference>
<gene>
    <name evidence="2" type="ORF">SAMN04489723_106249</name>
</gene>
<keyword evidence="1" id="KW-1133">Transmembrane helix</keyword>
<dbReference type="STRING" id="237018.SAMN04489723_106249"/>
<feature type="transmembrane region" description="Helical" evidence="1">
    <location>
        <begin position="12"/>
        <end position="32"/>
    </location>
</feature>